<dbReference type="InterPro" id="IPR015025">
    <property type="entry name" value="PoNi_C"/>
</dbReference>
<dbReference type="Proteomes" id="UP000279594">
    <property type="component" value="Chromosome"/>
</dbReference>
<dbReference type="EMBL" id="CP033019">
    <property type="protein sequence ID" value="AYM76975.1"/>
    <property type="molecule type" value="Genomic_DNA"/>
</dbReference>
<evidence type="ECO:0000259" key="1">
    <source>
        <dbReference type="Pfam" id="PF08929"/>
    </source>
</evidence>
<evidence type="ECO:0000313" key="3">
    <source>
        <dbReference type="Proteomes" id="UP000279594"/>
    </source>
</evidence>
<sequence length="469" mass="51594">MHMLLNTLFEELTGRGSGTEAERHERYNWLQQLRFNNPQAEEGGPMAGIPYYQWCRLPQALIVAGQHTDLLVGTTSALYLVFEGRHAAAFAAELGLQYDANNRIDRPGGLDELLDAYEEQDDGSWATLPNEAPAPPLAGWDDVYFRVRDLSDGRTIQSVTTIAYESSRFPGYTLLGTTMVGAGAIAHDDETAEYLQQIFADWAIQRECADVCLPAQEPWPHAPRQTPPAPFGTPFDFARNLAYLDTLLAAYERAQGQAEIDGGDSAYWACAAASVAYQVFSLRYTAGLPLPEVETALEAAIGACEAARAALAEAYDDDALPAFDFEQLTDYARTLQLLGAALLFGRHDLAARLAALQTAFDGEDGVYEALLSTIDAQRPAVDEWYFAEPYSALFECLDADDAAQQLEHLRHYLASWHGALVHEDWFNGHLRAHGLGGYYGLWAFEAAAVAKHLGLERCALAHWVMPPTP</sequence>
<accession>A0A3G2ED40</accession>
<keyword evidence="3" id="KW-1185">Reference proteome</keyword>
<organism evidence="2 3">
    <name type="scientific">Janthinobacterium agaricidamnosum</name>
    <dbReference type="NCBI Taxonomy" id="55508"/>
    <lineage>
        <taxon>Bacteria</taxon>
        <taxon>Pseudomonadati</taxon>
        <taxon>Pseudomonadota</taxon>
        <taxon>Betaproteobacteria</taxon>
        <taxon>Burkholderiales</taxon>
        <taxon>Oxalobacteraceae</taxon>
        <taxon>Janthinobacterium</taxon>
    </lineage>
</organism>
<dbReference type="SUPFAM" id="SSF140731">
    <property type="entry name" value="PA2201 C-terminal domain-like"/>
    <property type="match status" value="1"/>
</dbReference>
<protein>
    <submittedName>
        <fullName evidence="2">DUF1911 domain-containing protein</fullName>
    </submittedName>
</protein>
<proteinExistence type="predicted"/>
<gene>
    <name evidence="2" type="ORF">D9M09_15080</name>
</gene>
<dbReference type="AlphaFoldDB" id="A0A3G2ED40"/>
<dbReference type="InterPro" id="IPR028983">
    <property type="entry name" value="PA2201-like_C"/>
</dbReference>
<name>A0A3G2ED40_9BURK</name>
<reference evidence="2 3" key="1">
    <citation type="submission" date="2018-10" db="EMBL/GenBank/DDBJ databases">
        <title>Effects of UV and annual dynamics of microbial communities in freshwater RAS systems.</title>
        <authorList>
            <person name="Bekkelund A.K."/>
            <person name="Hansen B.R."/>
            <person name="Stokken H."/>
            <person name="Eriksen B.F."/>
            <person name="Kashulin N.A."/>
        </authorList>
    </citation>
    <scope>NUCLEOTIDE SEQUENCE [LARGE SCALE GENOMIC DNA]</scope>
    <source>
        <strain evidence="2 3">BHSEK</strain>
    </source>
</reference>
<dbReference type="Pfam" id="PF08929">
    <property type="entry name" value="PoNi_C"/>
    <property type="match status" value="1"/>
</dbReference>
<feature type="domain" description="PoNi C-terminal" evidence="1">
    <location>
        <begin position="363"/>
        <end position="457"/>
    </location>
</feature>
<evidence type="ECO:0000313" key="2">
    <source>
        <dbReference type="EMBL" id="AYM76975.1"/>
    </source>
</evidence>
<dbReference type="Gene3D" id="1.10.3920.10">
    <property type="entry name" value="PA2201 C-terminal domain-like"/>
    <property type="match status" value="1"/>
</dbReference>